<reference evidence="1 2" key="1">
    <citation type="submission" date="2018-11" db="EMBL/GenBank/DDBJ databases">
        <authorList>
            <consortium name="Pathogen Informatics"/>
        </authorList>
    </citation>
    <scope>NUCLEOTIDE SEQUENCE [LARGE SCALE GENOMIC DNA]</scope>
</reference>
<dbReference type="Proteomes" id="UP000281553">
    <property type="component" value="Unassembled WGS sequence"/>
</dbReference>
<evidence type="ECO:0000313" key="2">
    <source>
        <dbReference type="Proteomes" id="UP000281553"/>
    </source>
</evidence>
<keyword evidence="2" id="KW-1185">Reference proteome</keyword>
<proteinExistence type="predicted"/>
<sequence length="72" mass="8117">MVKVKSAVGANYVCYHFKLPPIASHHHYTKLLVHMVDFIEIDGRTIIIIIIIRTLQLQMGLPGAAALICKKY</sequence>
<organism evidence="1 2">
    <name type="scientific">Dibothriocephalus latus</name>
    <name type="common">Fish tapeworm</name>
    <name type="synonym">Diphyllobothrium latum</name>
    <dbReference type="NCBI Taxonomy" id="60516"/>
    <lineage>
        <taxon>Eukaryota</taxon>
        <taxon>Metazoa</taxon>
        <taxon>Spiralia</taxon>
        <taxon>Lophotrochozoa</taxon>
        <taxon>Platyhelminthes</taxon>
        <taxon>Cestoda</taxon>
        <taxon>Eucestoda</taxon>
        <taxon>Diphyllobothriidea</taxon>
        <taxon>Diphyllobothriidae</taxon>
        <taxon>Dibothriocephalus</taxon>
    </lineage>
</organism>
<dbReference type="EMBL" id="UYRU01056408">
    <property type="protein sequence ID" value="VDN13445.1"/>
    <property type="molecule type" value="Genomic_DNA"/>
</dbReference>
<protein>
    <submittedName>
        <fullName evidence="1">Uncharacterized protein</fullName>
    </submittedName>
</protein>
<dbReference type="AlphaFoldDB" id="A0A3P7L7T0"/>
<gene>
    <name evidence="1" type="ORF">DILT_LOCUS9276</name>
</gene>
<accession>A0A3P7L7T0</accession>
<evidence type="ECO:0000313" key="1">
    <source>
        <dbReference type="EMBL" id="VDN13445.1"/>
    </source>
</evidence>
<name>A0A3P7L7T0_DIBLA</name>